<keyword evidence="4" id="KW-0732">Signal</keyword>
<evidence type="ECO:0000256" key="3">
    <source>
        <dbReference type="ARBA" id="ARBA00022448"/>
    </source>
</evidence>
<evidence type="ECO:0000256" key="1">
    <source>
        <dbReference type="ARBA" id="ARBA00004418"/>
    </source>
</evidence>
<organism evidence="6 9">
    <name type="scientific">Paraburkholderia ginsengiterrae</name>
    <dbReference type="NCBI Taxonomy" id="1462993"/>
    <lineage>
        <taxon>Bacteria</taxon>
        <taxon>Pseudomonadati</taxon>
        <taxon>Pseudomonadota</taxon>
        <taxon>Betaproteobacteria</taxon>
        <taxon>Burkholderiales</taxon>
        <taxon>Burkholderiaceae</taxon>
        <taxon>Paraburkholderia</taxon>
    </lineage>
</organism>
<dbReference type="SUPFAM" id="SSF53850">
    <property type="entry name" value="Periplasmic binding protein-like II"/>
    <property type="match status" value="1"/>
</dbReference>
<dbReference type="EMBL" id="LXJZ01000161">
    <property type="protein sequence ID" value="OAJ59081.1"/>
    <property type="molecule type" value="Genomic_DNA"/>
</dbReference>
<comment type="caution">
    <text evidence="6">The sequence shown here is derived from an EMBL/GenBank/DDBJ whole genome shotgun (WGS) entry which is preliminary data.</text>
</comment>
<evidence type="ECO:0000313" key="6">
    <source>
        <dbReference type="EMBL" id="OAJ53530.1"/>
    </source>
</evidence>
<dbReference type="InterPro" id="IPR006311">
    <property type="entry name" value="TAT_signal"/>
</dbReference>
<dbReference type="GO" id="GO:0030976">
    <property type="term" value="F:thiamine pyrophosphate binding"/>
    <property type="evidence" value="ECO:0007669"/>
    <property type="project" value="TreeGrafter"/>
</dbReference>
<evidence type="ECO:0000313" key="7">
    <source>
        <dbReference type="EMBL" id="OAJ59081.1"/>
    </source>
</evidence>
<evidence type="ECO:0000256" key="4">
    <source>
        <dbReference type="ARBA" id="ARBA00022729"/>
    </source>
</evidence>
<sequence length="363" mass="39734">MANDHRKPFAASRRDFIRLSVASTAGLAMPAIWTSAKADTKRLVVRDSGGVYTDVYTKTLYKPFQAATGIEVVGVASGAEPTAQIRSIVDTGAKTWDMAELSFPAVYLLSRGQKVYLEPIKLEKDPAVAKIPAQFADPYAIGHNVYATVMVYHADVFKNGAAPSSWADFWNAKTFPGRRALRKFPFDTIEESLMAAGVAPGSMYPCNLDAAFKSLDAVKPHIDIWWTTGAQCEQILRSGEVALASSWIARVLPAIESGAPLAISWNGHIYGPQGFGILKGGDNVDACRRFIAFCADPKRQAQVASALAVGPTQPEAFQFIDPKRAKYLPTWPDNLRRGVRIDPAYWPAHQDAAIERFNEWVLS</sequence>
<dbReference type="InterPro" id="IPR006059">
    <property type="entry name" value="SBP"/>
</dbReference>
<dbReference type="Proteomes" id="UP000078116">
    <property type="component" value="Unassembled WGS sequence"/>
</dbReference>
<protein>
    <submittedName>
        <fullName evidence="6">Dehydrogenase</fullName>
    </submittedName>
</protein>
<gene>
    <name evidence="7" type="ORF">A6V36_28980</name>
    <name evidence="6" type="ORF">A6V37_09125</name>
</gene>
<evidence type="ECO:0000313" key="8">
    <source>
        <dbReference type="Proteomes" id="UP000077961"/>
    </source>
</evidence>
<dbReference type="GO" id="GO:0030975">
    <property type="term" value="F:thiamine binding"/>
    <property type="evidence" value="ECO:0007669"/>
    <property type="project" value="TreeGrafter"/>
</dbReference>
<comment type="similarity">
    <text evidence="2">Belongs to the bacterial solute-binding protein 1 family.</text>
</comment>
<keyword evidence="8" id="KW-1185">Reference proteome</keyword>
<reference evidence="8 9" key="1">
    <citation type="submission" date="2016-04" db="EMBL/GenBank/DDBJ databases">
        <title>Reclassification of Paraburkholderia panaciterrae (Farh et al. 2015) Dobritsa &amp; Samadpour 2016 as a later homotypic synonym of Paraburkholderia ginsengiterrae (Farh et al. 2015) Dobritsa &amp; Samadpour 2016.</title>
        <authorList>
            <person name="Dobritsa A.P."/>
            <person name="Kutumbaka K."/>
            <person name="Samadpour M."/>
        </authorList>
    </citation>
    <scope>NUCLEOTIDE SEQUENCE [LARGE SCALE GENOMIC DNA]</scope>
    <source>
        <strain evidence="6 9">DCY85</strain>
        <strain evidence="7 8">DCY85-1</strain>
    </source>
</reference>
<dbReference type="RefSeq" id="WP_064267978.1">
    <property type="nucleotide sequence ID" value="NZ_LXJZ01000161.1"/>
</dbReference>
<dbReference type="STRING" id="1462993.A6V36_28980"/>
<dbReference type="Proteomes" id="UP000077961">
    <property type="component" value="Unassembled WGS sequence"/>
</dbReference>
<dbReference type="OrthoDB" id="8874923at2"/>
<proteinExistence type="inferred from homology"/>
<dbReference type="GO" id="GO:0030288">
    <property type="term" value="C:outer membrane-bounded periplasmic space"/>
    <property type="evidence" value="ECO:0007669"/>
    <property type="project" value="TreeGrafter"/>
</dbReference>
<dbReference type="Pfam" id="PF13416">
    <property type="entry name" value="SBP_bac_8"/>
    <property type="match status" value="1"/>
</dbReference>
<dbReference type="PANTHER" id="PTHR30006:SF3">
    <property type="entry name" value="THIAMINE-BINDING PERIPLASMIC PROTEIN"/>
    <property type="match status" value="1"/>
</dbReference>
<dbReference type="PANTHER" id="PTHR30006">
    <property type="entry name" value="THIAMINE-BINDING PERIPLASMIC PROTEIN-RELATED"/>
    <property type="match status" value="1"/>
</dbReference>
<name>A0A1A9N0N5_9BURK</name>
<dbReference type="CDD" id="cd13589">
    <property type="entry name" value="PBP2_polyamine_RpCGA009"/>
    <property type="match status" value="1"/>
</dbReference>
<evidence type="ECO:0000256" key="2">
    <source>
        <dbReference type="ARBA" id="ARBA00008520"/>
    </source>
</evidence>
<keyword evidence="3" id="KW-0813">Transport</keyword>
<dbReference type="EMBL" id="LXKA01000360">
    <property type="protein sequence ID" value="OAJ53530.1"/>
    <property type="molecule type" value="Genomic_DNA"/>
</dbReference>
<accession>A0A1A9N0N5</accession>
<dbReference type="PROSITE" id="PS51318">
    <property type="entry name" value="TAT"/>
    <property type="match status" value="1"/>
</dbReference>
<keyword evidence="5" id="KW-0574">Periplasm</keyword>
<dbReference type="AlphaFoldDB" id="A0A1A9N0N5"/>
<evidence type="ECO:0000256" key="5">
    <source>
        <dbReference type="ARBA" id="ARBA00022764"/>
    </source>
</evidence>
<dbReference type="Gene3D" id="3.40.190.10">
    <property type="entry name" value="Periplasmic binding protein-like II"/>
    <property type="match status" value="2"/>
</dbReference>
<dbReference type="GO" id="GO:0015888">
    <property type="term" value="P:thiamine transport"/>
    <property type="evidence" value="ECO:0007669"/>
    <property type="project" value="TreeGrafter"/>
</dbReference>
<evidence type="ECO:0000313" key="9">
    <source>
        <dbReference type="Proteomes" id="UP000078116"/>
    </source>
</evidence>
<comment type="subcellular location">
    <subcellularLocation>
        <location evidence="1">Periplasm</location>
    </subcellularLocation>
</comment>